<dbReference type="InterPro" id="IPR004358">
    <property type="entry name" value="Sig_transdc_His_kin-like_C"/>
</dbReference>
<protein>
    <recommendedName>
        <fullName evidence="2">histidine kinase</fullName>
        <ecNumber evidence="2">2.7.13.3</ecNumber>
    </recommendedName>
</protein>
<evidence type="ECO:0000313" key="9">
    <source>
        <dbReference type="Proteomes" id="UP000305730"/>
    </source>
</evidence>
<dbReference type="InterPro" id="IPR013783">
    <property type="entry name" value="Ig-like_fold"/>
</dbReference>
<reference evidence="9 10" key="2">
    <citation type="submission" date="2019-06" db="EMBL/GenBank/DDBJ databases">
        <title>Co-occurence of chitin degradation, pigmentation and bioactivity in marine Pseudoalteromonas.</title>
        <authorList>
            <person name="Sonnenschein E.C."/>
            <person name="Bech P.K."/>
        </authorList>
    </citation>
    <scope>NUCLEOTIDE SEQUENCE [LARGE SCALE GENOMIC DNA]</scope>
    <source>
        <strain evidence="10">S2231</strain>
        <strain evidence="7 9">S2233</strain>
    </source>
</reference>
<dbReference type="Gene3D" id="1.10.287.130">
    <property type="match status" value="1"/>
</dbReference>
<dbReference type="Pfam" id="PF00512">
    <property type="entry name" value="HisKA"/>
    <property type="match status" value="1"/>
</dbReference>
<sequence length="1098" mass="122384">MRLNIFMGSYLYRCLTLSYCCLLASFSCFPQHTLPSTSNMASAVDLGKALWQPLLNTTLPSGTATLKKSTAANLGYSQSLDFTPHGHAQVIVRPTSWQSSNTELVVSGTIANTPWEAVKPAQYELNVQSDVRHFSIRQGLPTGAVYSVFEDANSMVWLGTNGEGACQYSGLYLRCFTSLHGLNNNRVWDIARSTSGDFWFATDQGVSVLKGQSMYQVYRGDTVFDTKVNDILLVKDRVFIATDNGLYVIYNGVLSKLESDVTLKVNRLAQKEGASIWLATDSGLYTLENSILHRIDLVGLACQGPVTALAPTSESLWLGITGRGVCQLDLDSYNVTSLSGIAMPNIQTLAYQQNSDVLWVGDDSKGVISISGGAAYVLDKSNGLSDHHIRNITLSKDGTVWVATYGGGVNRIKQHSFELITKQNGLLNERVSAVARFDDQLWLGQYGEGIQVLINGQWYTPKTKLVNQYIHALERDAQGRIWVGTRSGLIIIGYDESRHLHQEQGFDASIVHQFAIGKDACMYLATQTGVMRACEGRFEKLVLAHDTYVISVFEDGAGRLWFVTNGQGLYYIEGGVLFNISENEGLPSNWAYSIAEAPGNVVLVGTRQGVFAMKKEQNTWQTIHFNVKDGLSNNIVLSLLVDDERLWIGTERGLNSVALTTLFSSSGPITPVKYTHDNGYIAIDSTLNTAEKINNTIYWGSSYGVAYFNADDFVAPSDIAVNLLNVSVSQGNTPRPRFVSLYKQMTELPATTFQLRFQYSAQEWKNPERVMYQTRLVGVSDYWSEPSSQNEITYTQLAAGEYEFQVRASAPYGADEYTSFSFIILPPWWQTWWAYTLALLLLIGVIYGALKWRFEFLQKQQRIRDRAEFSEALLQRKKQLLAEVSHEIRTPLSVLKMQIEGLEYNLIEDTEKTYELLHRRISDINHMIADIDQLAMTELSELSLNIKQMDAVTWLKNWALDAQNRVNQTAEGRFDYMLDLPVSLMVDADKERLTQVLNNVLSNSLRYSAPPILIECKATYCETHYVISLSDSAPGVSEEELALIFSRLYQSERNKSLFKGGTGLGLAISEDLINRHGGMIEASHSPLGGVTVNITLAR</sequence>
<dbReference type="SMART" id="SM00388">
    <property type="entry name" value="HisKA"/>
    <property type="match status" value="1"/>
</dbReference>
<evidence type="ECO:0000256" key="5">
    <source>
        <dbReference type="SAM" id="SignalP"/>
    </source>
</evidence>
<organism evidence="8 10">
    <name type="scientific">Pseudoalteromonas citrea</name>
    <dbReference type="NCBI Taxonomy" id="43655"/>
    <lineage>
        <taxon>Bacteria</taxon>
        <taxon>Pseudomonadati</taxon>
        <taxon>Pseudomonadota</taxon>
        <taxon>Gammaproteobacteria</taxon>
        <taxon>Alteromonadales</taxon>
        <taxon>Pseudoalteromonadaceae</taxon>
        <taxon>Pseudoalteromonas</taxon>
    </lineage>
</organism>
<dbReference type="InterPro" id="IPR011123">
    <property type="entry name" value="Y_Y_Y"/>
</dbReference>
<dbReference type="Gene3D" id="2.60.40.10">
    <property type="entry name" value="Immunoglobulins"/>
    <property type="match status" value="1"/>
</dbReference>
<keyword evidence="5" id="KW-0732">Signal</keyword>
<reference evidence="8" key="3">
    <citation type="submission" date="2019-09" db="EMBL/GenBank/DDBJ databases">
        <title>Co-occurence of chitin degradation, pigmentation and bioactivity in marine Pseudoalteromonas.</title>
        <authorList>
            <person name="Sonnenschein E.C."/>
            <person name="Bech P.K."/>
        </authorList>
    </citation>
    <scope>NUCLEOTIDE SEQUENCE</scope>
    <source>
        <strain evidence="8">S2231</strain>
    </source>
</reference>
<evidence type="ECO:0000313" key="10">
    <source>
        <dbReference type="Proteomes" id="UP000307706"/>
    </source>
</evidence>
<keyword evidence="9" id="KW-1185">Reference proteome</keyword>
<dbReference type="SUPFAM" id="SSF63829">
    <property type="entry name" value="Calcium-dependent phosphotriesterase"/>
    <property type="match status" value="2"/>
</dbReference>
<gene>
    <name evidence="8" type="ORF">CWB96_16700</name>
    <name evidence="7" type="ORF">CWB97_20265</name>
</gene>
<dbReference type="Gene3D" id="3.30.565.10">
    <property type="entry name" value="Histidine kinase-like ATPase, C-terminal domain"/>
    <property type="match status" value="1"/>
</dbReference>
<dbReference type="OrthoDB" id="9772100at2"/>
<keyword evidence="4" id="KW-0472">Membrane</keyword>
<dbReference type="SMART" id="SM00387">
    <property type="entry name" value="HATPase_c"/>
    <property type="match status" value="1"/>
</dbReference>
<evidence type="ECO:0000256" key="2">
    <source>
        <dbReference type="ARBA" id="ARBA00012438"/>
    </source>
</evidence>
<keyword evidence="4" id="KW-0812">Transmembrane</keyword>
<keyword evidence="4" id="KW-1133">Transmembrane helix</keyword>
<evidence type="ECO:0000256" key="1">
    <source>
        <dbReference type="ARBA" id="ARBA00000085"/>
    </source>
</evidence>
<dbReference type="SUPFAM" id="SSF55874">
    <property type="entry name" value="ATPase domain of HSP90 chaperone/DNA topoisomerase II/histidine kinase"/>
    <property type="match status" value="1"/>
</dbReference>
<dbReference type="EMBL" id="PNCL01000096">
    <property type="protein sequence ID" value="TMP55747.1"/>
    <property type="molecule type" value="Genomic_DNA"/>
</dbReference>
<dbReference type="PANTHER" id="PTHR43547">
    <property type="entry name" value="TWO-COMPONENT HISTIDINE KINASE"/>
    <property type="match status" value="1"/>
</dbReference>
<dbReference type="CDD" id="cd00082">
    <property type="entry name" value="HisKA"/>
    <property type="match status" value="1"/>
</dbReference>
<dbReference type="EC" id="2.7.13.3" evidence="2"/>
<dbReference type="PROSITE" id="PS50109">
    <property type="entry name" value="HIS_KIN"/>
    <property type="match status" value="1"/>
</dbReference>
<feature type="domain" description="Histidine kinase" evidence="6">
    <location>
        <begin position="883"/>
        <end position="1098"/>
    </location>
</feature>
<feature type="signal peptide" evidence="5">
    <location>
        <begin position="1"/>
        <end position="30"/>
    </location>
</feature>
<evidence type="ECO:0000313" key="8">
    <source>
        <dbReference type="EMBL" id="TMP55747.1"/>
    </source>
</evidence>
<dbReference type="InterPro" id="IPR036890">
    <property type="entry name" value="HATPase_C_sf"/>
</dbReference>
<evidence type="ECO:0000256" key="4">
    <source>
        <dbReference type="SAM" id="Phobius"/>
    </source>
</evidence>
<keyword evidence="3" id="KW-0597">Phosphoprotein</keyword>
<dbReference type="InterPro" id="IPR003594">
    <property type="entry name" value="HATPase_dom"/>
</dbReference>
<dbReference type="InterPro" id="IPR011110">
    <property type="entry name" value="Reg_prop"/>
</dbReference>
<dbReference type="InterPro" id="IPR036097">
    <property type="entry name" value="HisK_dim/P_sf"/>
</dbReference>
<dbReference type="InterPro" id="IPR003661">
    <property type="entry name" value="HisK_dim/P_dom"/>
</dbReference>
<comment type="caution">
    <text evidence="8">The sequence shown here is derived from an EMBL/GenBank/DDBJ whole genome shotgun (WGS) entry which is preliminary data.</text>
</comment>
<dbReference type="Proteomes" id="UP000307706">
    <property type="component" value="Unassembled WGS sequence"/>
</dbReference>
<name>A0A5S3XMF4_9GAMM</name>
<dbReference type="InterPro" id="IPR005467">
    <property type="entry name" value="His_kinase_dom"/>
</dbReference>
<dbReference type="Pfam" id="PF07494">
    <property type="entry name" value="Reg_prop"/>
    <property type="match status" value="1"/>
</dbReference>
<dbReference type="GO" id="GO:0000155">
    <property type="term" value="F:phosphorelay sensor kinase activity"/>
    <property type="evidence" value="ECO:0007669"/>
    <property type="project" value="InterPro"/>
</dbReference>
<dbReference type="EMBL" id="PNCK01000094">
    <property type="protein sequence ID" value="TMP39907.1"/>
    <property type="molecule type" value="Genomic_DNA"/>
</dbReference>
<dbReference type="PROSITE" id="PS51257">
    <property type="entry name" value="PROKAR_LIPOPROTEIN"/>
    <property type="match status" value="1"/>
</dbReference>
<dbReference type="Pfam" id="PF02518">
    <property type="entry name" value="HATPase_c"/>
    <property type="match status" value="1"/>
</dbReference>
<dbReference type="AlphaFoldDB" id="A0A5S3XMF4"/>
<reference evidence="8 10" key="1">
    <citation type="submission" date="2017-12" db="EMBL/GenBank/DDBJ databases">
        <authorList>
            <person name="Paulsen S."/>
            <person name="Gram L.K."/>
        </authorList>
    </citation>
    <scope>NUCLEOTIDE SEQUENCE [LARGE SCALE GENOMIC DNA]</scope>
    <source>
        <strain evidence="8 10">S2231</strain>
        <strain evidence="7">S2233</strain>
    </source>
</reference>
<evidence type="ECO:0000256" key="3">
    <source>
        <dbReference type="ARBA" id="ARBA00022553"/>
    </source>
</evidence>
<accession>A0A5S3XMF4</accession>
<feature type="chain" id="PRO_5024421532" description="histidine kinase" evidence="5">
    <location>
        <begin position="31"/>
        <end position="1098"/>
    </location>
</feature>
<proteinExistence type="predicted"/>
<feature type="transmembrane region" description="Helical" evidence="4">
    <location>
        <begin position="832"/>
        <end position="850"/>
    </location>
</feature>
<dbReference type="InterPro" id="IPR015943">
    <property type="entry name" value="WD40/YVTN_repeat-like_dom_sf"/>
</dbReference>
<comment type="catalytic activity">
    <reaction evidence="1">
        <text>ATP + protein L-histidine = ADP + protein N-phospho-L-histidine.</text>
        <dbReference type="EC" id="2.7.13.3"/>
    </reaction>
</comment>
<dbReference type="Proteomes" id="UP000305730">
    <property type="component" value="Unassembled WGS sequence"/>
</dbReference>
<evidence type="ECO:0000313" key="7">
    <source>
        <dbReference type="EMBL" id="TMP39907.1"/>
    </source>
</evidence>
<dbReference type="PANTHER" id="PTHR43547:SF2">
    <property type="entry name" value="HYBRID SIGNAL TRANSDUCTION HISTIDINE KINASE C"/>
    <property type="match status" value="1"/>
</dbReference>
<evidence type="ECO:0000259" key="6">
    <source>
        <dbReference type="PROSITE" id="PS50109"/>
    </source>
</evidence>
<dbReference type="Gene3D" id="2.130.10.10">
    <property type="entry name" value="YVTN repeat-like/Quinoprotein amine dehydrogenase"/>
    <property type="match status" value="3"/>
</dbReference>
<dbReference type="SUPFAM" id="SSF47384">
    <property type="entry name" value="Homodimeric domain of signal transducing histidine kinase"/>
    <property type="match status" value="1"/>
</dbReference>
<dbReference type="Pfam" id="PF07495">
    <property type="entry name" value="Y_Y_Y"/>
    <property type="match status" value="1"/>
</dbReference>
<dbReference type="PRINTS" id="PR00344">
    <property type="entry name" value="BCTRLSENSOR"/>
</dbReference>